<dbReference type="SMART" id="SM00448">
    <property type="entry name" value="REC"/>
    <property type="match status" value="1"/>
</dbReference>
<dbReference type="Proteomes" id="UP000323426">
    <property type="component" value="Unassembled WGS sequence"/>
</dbReference>
<name>A0A5M6DAC4_9BACT</name>
<dbReference type="SUPFAM" id="SSF52172">
    <property type="entry name" value="CheY-like"/>
    <property type="match status" value="1"/>
</dbReference>
<dbReference type="PROSITE" id="PS50110">
    <property type="entry name" value="RESPONSE_REGULATORY"/>
    <property type="match status" value="1"/>
</dbReference>
<dbReference type="AlphaFoldDB" id="A0A5M6DAC4"/>
<evidence type="ECO:0000313" key="4">
    <source>
        <dbReference type="Proteomes" id="UP000323426"/>
    </source>
</evidence>
<dbReference type="PANTHER" id="PTHR44520:SF2">
    <property type="entry name" value="RESPONSE REGULATOR RCP1"/>
    <property type="match status" value="1"/>
</dbReference>
<organism evidence="3 4">
    <name type="scientific">Adhaeribacter rhizoryzae</name>
    <dbReference type="NCBI Taxonomy" id="2607907"/>
    <lineage>
        <taxon>Bacteria</taxon>
        <taxon>Pseudomonadati</taxon>
        <taxon>Bacteroidota</taxon>
        <taxon>Cytophagia</taxon>
        <taxon>Cytophagales</taxon>
        <taxon>Hymenobacteraceae</taxon>
        <taxon>Adhaeribacter</taxon>
    </lineage>
</organism>
<dbReference type="Gene3D" id="3.40.50.2300">
    <property type="match status" value="1"/>
</dbReference>
<proteinExistence type="predicted"/>
<evidence type="ECO:0000313" key="3">
    <source>
        <dbReference type="EMBL" id="KAA5543476.1"/>
    </source>
</evidence>
<dbReference type="InterPro" id="IPR001789">
    <property type="entry name" value="Sig_transdc_resp-reg_receiver"/>
</dbReference>
<keyword evidence="4" id="KW-1185">Reference proteome</keyword>
<dbReference type="EMBL" id="VWSF01000013">
    <property type="protein sequence ID" value="KAA5543476.1"/>
    <property type="molecule type" value="Genomic_DNA"/>
</dbReference>
<evidence type="ECO:0000259" key="2">
    <source>
        <dbReference type="PROSITE" id="PS50110"/>
    </source>
</evidence>
<evidence type="ECO:0000256" key="1">
    <source>
        <dbReference type="PROSITE-ProRule" id="PRU00169"/>
    </source>
</evidence>
<dbReference type="RefSeq" id="WP_150089835.1">
    <property type="nucleotide sequence ID" value="NZ_VWSF01000013.1"/>
</dbReference>
<dbReference type="GO" id="GO:0000160">
    <property type="term" value="P:phosphorelay signal transduction system"/>
    <property type="evidence" value="ECO:0007669"/>
    <property type="project" value="InterPro"/>
</dbReference>
<accession>A0A5M6DAC4</accession>
<protein>
    <submittedName>
        <fullName evidence="3">Response regulator</fullName>
    </submittedName>
</protein>
<comment type="caution">
    <text evidence="3">The sequence shown here is derived from an EMBL/GenBank/DDBJ whole genome shotgun (WGS) entry which is preliminary data.</text>
</comment>
<sequence>MKIFIIDDDEISIFLTERSLQLGGFKAEITTFLEADAALEVLKNAPEEELPNFIFLDLNMPEVDGWEFLAAFEQLDQERSLNKCAIYILTSSLNISDIDRANEHELIKGFIHKPVNLEDMEAILHLNY</sequence>
<dbReference type="InterPro" id="IPR011006">
    <property type="entry name" value="CheY-like_superfamily"/>
</dbReference>
<keyword evidence="1" id="KW-0597">Phosphoprotein</keyword>
<dbReference type="PANTHER" id="PTHR44520">
    <property type="entry name" value="RESPONSE REGULATOR RCP1-RELATED"/>
    <property type="match status" value="1"/>
</dbReference>
<gene>
    <name evidence="3" type="ORF">F0145_16285</name>
</gene>
<feature type="domain" description="Response regulatory" evidence="2">
    <location>
        <begin position="2"/>
        <end position="128"/>
    </location>
</feature>
<dbReference type="InterPro" id="IPR052893">
    <property type="entry name" value="TCS_response_regulator"/>
</dbReference>
<reference evidence="3 4" key="1">
    <citation type="submission" date="2019-09" db="EMBL/GenBank/DDBJ databases">
        <title>Genome sequence and assembly of Adhaeribacter sp.</title>
        <authorList>
            <person name="Chhetri G."/>
        </authorList>
    </citation>
    <scope>NUCLEOTIDE SEQUENCE [LARGE SCALE GENOMIC DNA]</scope>
    <source>
        <strain evidence="3 4">DK36</strain>
    </source>
</reference>
<dbReference type="Pfam" id="PF00072">
    <property type="entry name" value="Response_reg"/>
    <property type="match status" value="1"/>
</dbReference>
<feature type="modified residue" description="4-aspartylphosphate" evidence="1">
    <location>
        <position position="57"/>
    </location>
</feature>